<reference evidence="1" key="1">
    <citation type="journal article" date="2023" name="PhytoFront">
        <title>Draft Genome Resources of Seven Strains of Tilletia horrida, Causal Agent of Kernel Smut of Rice.</title>
        <authorList>
            <person name="Khanal S."/>
            <person name="Antony Babu S."/>
            <person name="Zhou X.G."/>
        </authorList>
    </citation>
    <scope>NUCLEOTIDE SEQUENCE</scope>
    <source>
        <strain evidence="1">TX3</strain>
    </source>
</reference>
<comment type="caution">
    <text evidence="1">The sequence shown here is derived from an EMBL/GenBank/DDBJ whole genome shotgun (WGS) entry which is preliminary data.</text>
</comment>
<dbReference type="EMBL" id="JAPDMQ010000485">
    <property type="protein sequence ID" value="KAK0523857.1"/>
    <property type="molecule type" value="Genomic_DNA"/>
</dbReference>
<evidence type="ECO:0000313" key="1">
    <source>
        <dbReference type="EMBL" id="KAK0523857.1"/>
    </source>
</evidence>
<protein>
    <submittedName>
        <fullName evidence="1">Uncharacterized protein</fullName>
    </submittedName>
</protein>
<proteinExistence type="predicted"/>
<evidence type="ECO:0000313" key="2">
    <source>
        <dbReference type="Proteomes" id="UP001176521"/>
    </source>
</evidence>
<dbReference type="Proteomes" id="UP001176521">
    <property type="component" value="Unassembled WGS sequence"/>
</dbReference>
<dbReference type="AlphaFoldDB" id="A0AAN6G832"/>
<accession>A0AAN6G832</accession>
<name>A0AAN6G832_9BASI</name>
<keyword evidence="2" id="KW-1185">Reference proteome</keyword>
<gene>
    <name evidence="1" type="ORF">OC842_006011</name>
</gene>
<sequence length="211" mass="23467">MRFWLSFSLYTEDPGGRVEAIQGVGNMLNGWFGDYRLAVHMLTEFNNTHTPLHPPFTFRLRDRALIAAFLPAMVPFSEVTPSEQLRYMEATTMRLWEPAENELSWRQGGDDGGSQCAAAGRDGAGLEAEDEPLIPNADLTGSQLLADWHKKQGSGWIGYNFDIAQREGVPVHPDQEALASKLRVVPMLASVPNPEEEVALFSYDFPDAEQA</sequence>
<organism evidence="1 2">
    <name type="scientific">Tilletia horrida</name>
    <dbReference type="NCBI Taxonomy" id="155126"/>
    <lineage>
        <taxon>Eukaryota</taxon>
        <taxon>Fungi</taxon>
        <taxon>Dikarya</taxon>
        <taxon>Basidiomycota</taxon>
        <taxon>Ustilaginomycotina</taxon>
        <taxon>Exobasidiomycetes</taxon>
        <taxon>Tilletiales</taxon>
        <taxon>Tilletiaceae</taxon>
        <taxon>Tilletia</taxon>
    </lineage>
</organism>